<dbReference type="EMBL" id="UINC01058041">
    <property type="protein sequence ID" value="SVB79855.1"/>
    <property type="molecule type" value="Genomic_DNA"/>
</dbReference>
<feature type="compositionally biased region" description="Low complexity" evidence="1">
    <location>
        <begin position="57"/>
        <end position="73"/>
    </location>
</feature>
<reference evidence="2" key="1">
    <citation type="submission" date="2018-05" db="EMBL/GenBank/DDBJ databases">
        <authorList>
            <person name="Lanie J.A."/>
            <person name="Ng W.-L."/>
            <person name="Kazmierczak K.M."/>
            <person name="Andrzejewski T.M."/>
            <person name="Davidsen T.M."/>
            <person name="Wayne K.J."/>
            <person name="Tettelin H."/>
            <person name="Glass J.I."/>
            <person name="Rusch D."/>
            <person name="Podicherti R."/>
            <person name="Tsui H.-C.T."/>
            <person name="Winkler M.E."/>
        </authorList>
    </citation>
    <scope>NUCLEOTIDE SEQUENCE</scope>
</reference>
<protein>
    <submittedName>
        <fullName evidence="2">Uncharacterized protein</fullName>
    </submittedName>
</protein>
<proteinExistence type="predicted"/>
<accession>A0A382GYE2</accession>
<dbReference type="AlphaFoldDB" id="A0A382GYE2"/>
<gene>
    <name evidence="2" type="ORF">METZ01_LOCUS232709</name>
</gene>
<sequence>MAVKLKSIRQLSLSTAVVLLLACGGSAEPVSIPPLDLTYTSVVEEIAAQPPVTTQRTFSPTPTKTPSAPTPTFTLTHTPIPLAKLVDLSDVSIICESNEQSKVVLCSISPDIDTNKRKWSSNGSAQR</sequence>
<name>A0A382GYE2_9ZZZZ</name>
<evidence type="ECO:0000256" key="1">
    <source>
        <dbReference type="SAM" id="MobiDB-lite"/>
    </source>
</evidence>
<organism evidence="2">
    <name type="scientific">marine metagenome</name>
    <dbReference type="NCBI Taxonomy" id="408172"/>
    <lineage>
        <taxon>unclassified sequences</taxon>
        <taxon>metagenomes</taxon>
        <taxon>ecological metagenomes</taxon>
    </lineage>
</organism>
<dbReference type="PROSITE" id="PS51257">
    <property type="entry name" value="PROKAR_LIPOPROTEIN"/>
    <property type="match status" value="1"/>
</dbReference>
<feature type="region of interest" description="Disordered" evidence="1">
    <location>
        <begin position="50"/>
        <end position="73"/>
    </location>
</feature>
<evidence type="ECO:0000313" key="2">
    <source>
        <dbReference type="EMBL" id="SVB79855.1"/>
    </source>
</evidence>